<sequence length="66" mass="7420">MAFLTLRHSSFRVRWSATVIDEGYNKKGYDILGQAIKEAILNKADPKSVLDKAQKLAEDLLSGKIR</sequence>
<evidence type="ECO:0000313" key="1">
    <source>
        <dbReference type="EMBL" id="RTI06403.1"/>
    </source>
</evidence>
<gene>
    <name evidence="1" type="ORF">CSW30_10400</name>
</gene>
<proteinExistence type="predicted"/>
<name>A0A430UMM9_THESC</name>
<comment type="caution">
    <text evidence="1">The sequence shown here is derived from an EMBL/GenBank/DDBJ whole genome shotgun (WGS) entry which is preliminary data.</text>
</comment>
<evidence type="ECO:0000313" key="2">
    <source>
        <dbReference type="Proteomes" id="UP000287173"/>
    </source>
</evidence>
<organism evidence="1 2">
    <name type="scientific">Thermus scotoductus</name>
    <dbReference type="NCBI Taxonomy" id="37636"/>
    <lineage>
        <taxon>Bacteria</taxon>
        <taxon>Thermotogati</taxon>
        <taxon>Deinococcota</taxon>
        <taxon>Deinococci</taxon>
        <taxon>Thermales</taxon>
        <taxon>Thermaceae</taxon>
        <taxon>Thermus</taxon>
    </lineage>
</organism>
<protein>
    <submittedName>
        <fullName evidence="1">Uncharacterized protein</fullName>
    </submittedName>
</protein>
<dbReference type="EMBL" id="PEMG01000386">
    <property type="protein sequence ID" value="RTI06403.1"/>
    <property type="molecule type" value="Genomic_DNA"/>
</dbReference>
<dbReference type="AlphaFoldDB" id="A0A430UMM9"/>
<accession>A0A430UMM9</accession>
<reference evidence="1 2" key="1">
    <citation type="journal article" date="2019" name="Extremophiles">
        <title>Biogeography of thermophiles and predominance of Thermus scotoductus in domestic water heaters.</title>
        <authorList>
            <person name="Wilpiszeski R.L."/>
            <person name="Zhang Z."/>
            <person name="House C.H."/>
        </authorList>
    </citation>
    <scope>NUCLEOTIDE SEQUENCE [LARGE SCALE GENOMIC DNA]</scope>
    <source>
        <strain evidence="1 2">17_S17</strain>
    </source>
</reference>
<dbReference type="Proteomes" id="UP000287173">
    <property type="component" value="Unassembled WGS sequence"/>
</dbReference>